<protein>
    <submittedName>
        <fullName evidence="1">Uncharacterized protein</fullName>
    </submittedName>
</protein>
<gene>
    <name evidence="1" type="ORF">Lalb_Chr12g0200121</name>
</gene>
<dbReference type="AlphaFoldDB" id="A0A6A4PM08"/>
<reference evidence="2" key="1">
    <citation type="journal article" date="2020" name="Nat. Commun.">
        <title>Genome sequence of the cluster root forming white lupin.</title>
        <authorList>
            <person name="Hufnagel B."/>
            <person name="Marques A."/>
            <person name="Soriano A."/>
            <person name="Marques L."/>
            <person name="Divol F."/>
            <person name="Doumas P."/>
            <person name="Sallet E."/>
            <person name="Mancinotti D."/>
            <person name="Carrere S."/>
            <person name="Marande W."/>
            <person name="Arribat S."/>
            <person name="Keller J."/>
            <person name="Huneau C."/>
            <person name="Blein T."/>
            <person name="Aime D."/>
            <person name="Laguerre M."/>
            <person name="Taylor J."/>
            <person name="Schubert V."/>
            <person name="Nelson M."/>
            <person name="Geu-Flores F."/>
            <person name="Crespi M."/>
            <person name="Gallardo-Guerrero K."/>
            <person name="Delaux P.-M."/>
            <person name="Salse J."/>
            <person name="Berges H."/>
            <person name="Guyot R."/>
            <person name="Gouzy J."/>
            <person name="Peret B."/>
        </authorList>
    </citation>
    <scope>NUCLEOTIDE SEQUENCE [LARGE SCALE GENOMIC DNA]</scope>
    <source>
        <strain evidence="2">cv. Amiga</strain>
    </source>
</reference>
<organism evidence="1 2">
    <name type="scientific">Lupinus albus</name>
    <name type="common">White lupine</name>
    <name type="synonym">Lupinus termis</name>
    <dbReference type="NCBI Taxonomy" id="3870"/>
    <lineage>
        <taxon>Eukaryota</taxon>
        <taxon>Viridiplantae</taxon>
        <taxon>Streptophyta</taxon>
        <taxon>Embryophyta</taxon>
        <taxon>Tracheophyta</taxon>
        <taxon>Spermatophyta</taxon>
        <taxon>Magnoliopsida</taxon>
        <taxon>eudicotyledons</taxon>
        <taxon>Gunneridae</taxon>
        <taxon>Pentapetalae</taxon>
        <taxon>rosids</taxon>
        <taxon>fabids</taxon>
        <taxon>Fabales</taxon>
        <taxon>Fabaceae</taxon>
        <taxon>Papilionoideae</taxon>
        <taxon>50 kb inversion clade</taxon>
        <taxon>genistoids sensu lato</taxon>
        <taxon>core genistoids</taxon>
        <taxon>Genisteae</taxon>
        <taxon>Lupinus</taxon>
    </lineage>
</organism>
<name>A0A6A4PM08_LUPAL</name>
<dbReference type="EMBL" id="WOCE01000012">
    <property type="protein sequence ID" value="KAE9602490.1"/>
    <property type="molecule type" value="Genomic_DNA"/>
</dbReference>
<comment type="caution">
    <text evidence="1">The sequence shown here is derived from an EMBL/GenBank/DDBJ whole genome shotgun (WGS) entry which is preliminary data.</text>
</comment>
<sequence length="113" mass="13537">MDSNFSQTVKHMNKKEFSVQLPTLSTHKSETSRFCDLHFDRLHLQPSDQEFDQQNKIEFGQFIARQALLDEEYWTAAWIRAESFWEYGPYERYGTKIKLHKIHSFLKLHQISA</sequence>
<evidence type="ECO:0000313" key="1">
    <source>
        <dbReference type="EMBL" id="KAE9602490.1"/>
    </source>
</evidence>
<accession>A0A6A4PM08</accession>
<keyword evidence="2" id="KW-1185">Reference proteome</keyword>
<dbReference type="PANTHER" id="PTHR47426:SF3">
    <property type="entry name" value="GCN5-RELATED N-ACETYLTRANSFERASE 6, CHLOROPLASTIC"/>
    <property type="match status" value="1"/>
</dbReference>
<proteinExistence type="predicted"/>
<evidence type="ECO:0000313" key="2">
    <source>
        <dbReference type="Proteomes" id="UP000447434"/>
    </source>
</evidence>
<dbReference type="OrthoDB" id="1434600at2759"/>
<dbReference type="PANTHER" id="PTHR47426">
    <property type="entry name" value="ACYL-COA N-ACYLTRANSFERASES (NAT) SUPERFAMILY PROTEIN"/>
    <property type="match status" value="1"/>
</dbReference>
<dbReference type="Proteomes" id="UP000447434">
    <property type="component" value="Chromosome 12"/>
</dbReference>